<dbReference type="EMBL" id="LPLZ01000025">
    <property type="protein sequence ID" value="KWN20548.1"/>
    <property type="molecule type" value="Genomic_DNA"/>
</dbReference>
<feature type="transmembrane region" description="Helical" evidence="1">
    <location>
        <begin position="59"/>
        <end position="83"/>
    </location>
</feature>
<organism evidence="2 3">
    <name type="scientific">Burkholderia territorii</name>
    <dbReference type="NCBI Taxonomy" id="1503055"/>
    <lineage>
        <taxon>Bacteria</taxon>
        <taxon>Pseudomonadati</taxon>
        <taxon>Pseudomonadota</taxon>
        <taxon>Betaproteobacteria</taxon>
        <taxon>Burkholderiales</taxon>
        <taxon>Burkholderiaceae</taxon>
        <taxon>Burkholderia</taxon>
        <taxon>Burkholderia cepacia complex</taxon>
    </lineage>
</organism>
<keyword evidence="1" id="KW-0472">Membrane</keyword>
<evidence type="ECO:0000256" key="1">
    <source>
        <dbReference type="SAM" id="Phobius"/>
    </source>
</evidence>
<evidence type="ECO:0000313" key="2">
    <source>
        <dbReference type="EMBL" id="KWN20548.1"/>
    </source>
</evidence>
<dbReference type="RefSeq" id="WP_060346657.1">
    <property type="nucleotide sequence ID" value="NZ_LPLZ01000025.1"/>
</dbReference>
<dbReference type="AlphaFoldDB" id="A0A108F027"/>
<protein>
    <submittedName>
        <fullName evidence="2">Uncharacterized protein</fullName>
    </submittedName>
</protein>
<evidence type="ECO:0000313" key="3">
    <source>
        <dbReference type="Proteomes" id="UP000068016"/>
    </source>
</evidence>
<name>A0A108F027_9BURK</name>
<reference evidence="2 3" key="1">
    <citation type="submission" date="2015-11" db="EMBL/GenBank/DDBJ databases">
        <title>Expanding the genomic diversity of Burkholderia species for the development of highly accurate diagnostics.</title>
        <authorList>
            <person name="Sahl J."/>
            <person name="Keim P."/>
            <person name="Wagner D."/>
        </authorList>
    </citation>
    <scope>NUCLEOTIDE SEQUENCE [LARGE SCALE GENOMIC DNA]</scope>
    <source>
        <strain evidence="2 3">MSMB793WGS</strain>
    </source>
</reference>
<sequence>MKRVAYRAAVIAWVLVASVSLARLCLTHESFALPIPEHAWAWLFTHVPGFWDGEAGDDLVIVVHWLMALAIVIPATSLALRMLRNLKRYATR</sequence>
<accession>A0A108F027</accession>
<proteinExistence type="predicted"/>
<gene>
    <name evidence="2" type="ORF">WT83_09095</name>
</gene>
<keyword evidence="1" id="KW-0812">Transmembrane</keyword>
<dbReference type="Proteomes" id="UP000068016">
    <property type="component" value="Unassembled WGS sequence"/>
</dbReference>
<comment type="caution">
    <text evidence="2">The sequence shown here is derived from an EMBL/GenBank/DDBJ whole genome shotgun (WGS) entry which is preliminary data.</text>
</comment>
<keyword evidence="1" id="KW-1133">Transmembrane helix</keyword>